<feature type="transmembrane region" description="Helical" evidence="8">
    <location>
        <begin position="455"/>
        <end position="480"/>
    </location>
</feature>
<keyword evidence="11" id="KW-1185">Reference proteome</keyword>
<dbReference type="RefSeq" id="XP_008712598.1">
    <property type="nucleotide sequence ID" value="XM_008714376.1"/>
</dbReference>
<organism evidence="10 11">
    <name type="scientific">Cyphellophora europaea (strain CBS 101466)</name>
    <name type="common">Phialophora europaea</name>
    <dbReference type="NCBI Taxonomy" id="1220924"/>
    <lineage>
        <taxon>Eukaryota</taxon>
        <taxon>Fungi</taxon>
        <taxon>Dikarya</taxon>
        <taxon>Ascomycota</taxon>
        <taxon>Pezizomycotina</taxon>
        <taxon>Eurotiomycetes</taxon>
        <taxon>Chaetothyriomycetidae</taxon>
        <taxon>Chaetothyriales</taxon>
        <taxon>Cyphellophoraceae</taxon>
        <taxon>Cyphellophora</taxon>
    </lineage>
</organism>
<dbReference type="OrthoDB" id="3900342at2759"/>
<evidence type="ECO:0000256" key="2">
    <source>
        <dbReference type="ARBA" id="ARBA00022448"/>
    </source>
</evidence>
<gene>
    <name evidence="10" type="ORF">HMPREF1541_09703</name>
</gene>
<feature type="domain" description="Amino acid permease/ SLC12A" evidence="9">
    <location>
        <begin position="58"/>
        <end position="518"/>
    </location>
</feature>
<keyword evidence="6 8" id="KW-0472">Membrane</keyword>
<feature type="transmembrane region" description="Helical" evidence="8">
    <location>
        <begin position="170"/>
        <end position="190"/>
    </location>
</feature>
<feature type="region of interest" description="Disordered" evidence="7">
    <location>
        <begin position="1"/>
        <end position="25"/>
    </location>
</feature>
<evidence type="ECO:0000313" key="10">
    <source>
        <dbReference type="EMBL" id="ETN44828.1"/>
    </source>
</evidence>
<dbReference type="InParanoid" id="W2S9X2"/>
<evidence type="ECO:0000256" key="8">
    <source>
        <dbReference type="SAM" id="Phobius"/>
    </source>
</evidence>
<sequence length="583" mass="64068">MSARRESLTLQNADEKGPIETAPLGEHARGRQFSIEAQDVAIVEADQRKLHRNLKGRHMQMIAIGGAIGAGLFIGSGGAFQTGGPGAVLIGFMIIVDQSYLMMQALAELTVMYPINGAFTMYIVRFIDPSWGFACGWQYGISWLTVLPFEISAACNIIHFWSGIEDVNNAAWIVPLLFLLVVIQIFGVRGYGEVEFVLSLIKIIACVGFMILGIIIDCGGVPTDDRGYIGARYWHSPYSAFLNGFHGFCGVFVTASFAFSGTELTGLAAAEADDPRKEIPRATRQVVWRICIFYLVNLFLIGLIVPANSDLYSSEGSTSRHSPFVIAIELANIKALPSIFNAVILISVMSVANSCTFGSTRTFQALAQHGMGPKIFAYVDRKGRPLVVTLLQLLFGCLAFINLAPSGGDIFNWLLALSGLSSFFIFGSIAIAHIRFRQAWKLQGHSVDELPFKAAFGVYGSYICAIMNFICLMAQFYTALYPVGGPNLDPETFFELYLAGPFLVALYIIWKTYSWFKIPAHRPLYVKIKDIDIYTGMREGQAEMISGRGLTEDERRASIAELKEEQKKGGVAGWAKATVRSVF</sequence>
<feature type="transmembrane region" description="Helical" evidence="8">
    <location>
        <begin position="492"/>
        <end position="510"/>
    </location>
</feature>
<dbReference type="GO" id="GO:0015171">
    <property type="term" value="F:amino acid transmembrane transporter activity"/>
    <property type="evidence" value="ECO:0007669"/>
    <property type="project" value="TreeGrafter"/>
</dbReference>
<dbReference type="PIRSF" id="PIRSF006060">
    <property type="entry name" value="AA_transporter"/>
    <property type="match status" value="1"/>
</dbReference>
<accession>W2S9X2</accession>
<evidence type="ECO:0000256" key="4">
    <source>
        <dbReference type="ARBA" id="ARBA00022970"/>
    </source>
</evidence>
<name>W2S9X2_CYPE1</name>
<dbReference type="eggNOG" id="KOG1286">
    <property type="taxonomic scope" value="Eukaryota"/>
</dbReference>
<feature type="compositionally biased region" description="Basic and acidic residues" evidence="7">
    <location>
        <begin position="1"/>
        <end position="18"/>
    </location>
</feature>
<dbReference type="FunFam" id="1.20.1740.10:FF:000017">
    <property type="entry name" value="Amino acid permease"/>
    <property type="match status" value="1"/>
</dbReference>
<dbReference type="GO" id="GO:0016020">
    <property type="term" value="C:membrane"/>
    <property type="evidence" value="ECO:0007669"/>
    <property type="project" value="UniProtKB-SubCell"/>
</dbReference>
<reference evidence="10 11" key="1">
    <citation type="submission" date="2013-03" db="EMBL/GenBank/DDBJ databases">
        <title>The Genome Sequence of Phialophora europaea CBS 101466.</title>
        <authorList>
            <consortium name="The Broad Institute Genomics Platform"/>
            <person name="Cuomo C."/>
            <person name="de Hoog S."/>
            <person name="Gorbushina A."/>
            <person name="Walker B."/>
            <person name="Young S.K."/>
            <person name="Zeng Q."/>
            <person name="Gargeya S."/>
            <person name="Fitzgerald M."/>
            <person name="Haas B."/>
            <person name="Abouelleil A."/>
            <person name="Allen A.W."/>
            <person name="Alvarado L."/>
            <person name="Arachchi H.M."/>
            <person name="Berlin A.M."/>
            <person name="Chapman S.B."/>
            <person name="Gainer-Dewar J."/>
            <person name="Goldberg J."/>
            <person name="Griggs A."/>
            <person name="Gujja S."/>
            <person name="Hansen M."/>
            <person name="Howarth C."/>
            <person name="Imamovic A."/>
            <person name="Ireland A."/>
            <person name="Larimer J."/>
            <person name="McCowan C."/>
            <person name="Murphy C."/>
            <person name="Pearson M."/>
            <person name="Poon T.W."/>
            <person name="Priest M."/>
            <person name="Roberts A."/>
            <person name="Saif S."/>
            <person name="Shea T."/>
            <person name="Sisk P."/>
            <person name="Sykes S."/>
            <person name="Wortman J."/>
            <person name="Nusbaum C."/>
            <person name="Birren B."/>
        </authorList>
    </citation>
    <scope>NUCLEOTIDE SEQUENCE [LARGE SCALE GENOMIC DNA]</scope>
    <source>
        <strain evidence="10 11">CBS 101466</strain>
    </source>
</reference>
<feature type="transmembrane region" description="Helical" evidence="8">
    <location>
        <begin position="196"/>
        <end position="216"/>
    </location>
</feature>
<dbReference type="PANTHER" id="PTHR43341:SF1">
    <property type="entry name" value="GENERAL AMINO-ACID PERMEASE GAP1"/>
    <property type="match status" value="1"/>
</dbReference>
<feature type="transmembrane region" description="Helical" evidence="8">
    <location>
        <begin position="110"/>
        <end position="127"/>
    </location>
</feature>
<feature type="transmembrane region" description="Helical" evidence="8">
    <location>
        <begin position="384"/>
        <end position="404"/>
    </location>
</feature>
<protein>
    <recommendedName>
        <fullName evidence="9">Amino acid permease/ SLC12A domain-containing protein</fullName>
    </recommendedName>
</protein>
<dbReference type="AlphaFoldDB" id="W2S9X2"/>
<evidence type="ECO:0000256" key="7">
    <source>
        <dbReference type="SAM" id="MobiDB-lite"/>
    </source>
</evidence>
<dbReference type="Pfam" id="PF00324">
    <property type="entry name" value="AA_permease"/>
    <property type="match status" value="1"/>
</dbReference>
<dbReference type="Gene3D" id="1.20.1740.10">
    <property type="entry name" value="Amino acid/polyamine transporter I"/>
    <property type="match status" value="1"/>
</dbReference>
<proteinExistence type="predicted"/>
<feature type="transmembrane region" description="Helical" evidence="8">
    <location>
        <begin position="286"/>
        <end position="305"/>
    </location>
</feature>
<keyword evidence="4" id="KW-0029">Amino-acid transport</keyword>
<dbReference type="HOGENOM" id="CLU_007946_12_0_1"/>
<evidence type="ECO:0000256" key="6">
    <source>
        <dbReference type="ARBA" id="ARBA00023136"/>
    </source>
</evidence>
<evidence type="ECO:0000256" key="1">
    <source>
        <dbReference type="ARBA" id="ARBA00004141"/>
    </source>
</evidence>
<dbReference type="Proteomes" id="UP000030752">
    <property type="component" value="Unassembled WGS sequence"/>
</dbReference>
<keyword evidence="5 8" id="KW-1133">Transmembrane helix</keyword>
<dbReference type="VEuPathDB" id="FungiDB:HMPREF1541_09703"/>
<evidence type="ECO:0000256" key="3">
    <source>
        <dbReference type="ARBA" id="ARBA00022692"/>
    </source>
</evidence>
<keyword evidence="2" id="KW-0813">Transport</keyword>
<dbReference type="EMBL" id="KB822713">
    <property type="protein sequence ID" value="ETN44828.1"/>
    <property type="molecule type" value="Genomic_DNA"/>
</dbReference>
<dbReference type="GeneID" id="19977042"/>
<comment type="subcellular location">
    <subcellularLocation>
        <location evidence="1">Membrane</location>
        <topology evidence="1">Multi-pass membrane protein</topology>
    </subcellularLocation>
</comment>
<keyword evidence="3 8" id="KW-0812">Transmembrane</keyword>
<dbReference type="STRING" id="1220924.W2S9X2"/>
<evidence type="ECO:0000313" key="11">
    <source>
        <dbReference type="Proteomes" id="UP000030752"/>
    </source>
</evidence>
<dbReference type="InterPro" id="IPR050524">
    <property type="entry name" value="APC_YAT"/>
</dbReference>
<feature type="transmembrane region" description="Helical" evidence="8">
    <location>
        <begin position="61"/>
        <end position="80"/>
    </location>
</feature>
<feature type="transmembrane region" description="Helical" evidence="8">
    <location>
        <begin position="410"/>
        <end position="434"/>
    </location>
</feature>
<dbReference type="PANTHER" id="PTHR43341">
    <property type="entry name" value="AMINO ACID PERMEASE"/>
    <property type="match status" value="1"/>
</dbReference>
<evidence type="ECO:0000256" key="5">
    <source>
        <dbReference type="ARBA" id="ARBA00022989"/>
    </source>
</evidence>
<feature type="transmembrane region" description="Helical" evidence="8">
    <location>
        <begin position="139"/>
        <end position="158"/>
    </location>
</feature>
<evidence type="ECO:0000259" key="9">
    <source>
        <dbReference type="Pfam" id="PF00324"/>
    </source>
</evidence>
<dbReference type="InterPro" id="IPR004841">
    <property type="entry name" value="AA-permease/SLC12A_dom"/>
</dbReference>